<sequence>MSYDLAVWEGDLPADDEAAAEAYEALYEQYFESEEELRPTPRIRAYVDAVAARWPDLYGHDAQLYPLSEGLIDEASGPMLYLTIPFNRSDEVSAGAAQMAADHGLVCYDPQWEHLRPAAGHDDRV</sequence>
<comment type="caution">
    <text evidence="1">The sequence shown here is derived from an EMBL/GenBank/DDBJ whole genome shotgun (WGS) entry which is preliminary data.</text>
</comment>
<name>A0ABS0JH70_9ACTN</name>
<dbReference type="EMBL" id="JADOTX010000001">
    <property type="protein sequence ID" value="MBG6066359.1"/>
    <property type="molecule type" value="Genomic_DNA"/>
</dbReference>
<evidence type="ECO:0000313" key="2">
    <source>
        <dbReference type="Proteomes" id="UP000614915"/>
    </source>
</evidence>
<evidence type="ECO:0000313" key="1">
    <source>
        <dbReference type="EMBL" id="MBG6066359.1"/>
    </source>
</evidence>
<accession>A0ABS0JH70</accession>
<gene>
    <name evidence="1" type="ORF">IW248_002646</name>
</gene>
<dbReference type="RefSeq" id="WP_231396299.1">
    <property type="nucleotide sequence ID" value="NZ_JADOTX010000001.1"/>
</dbReference>
<dbReference type="Proteomes" id="UP000614915">
    <property type="component" value="Unassembled WGS sequence"/>
</dbReference>
<reference evidence="1 2" key="1">
    <citation type="submission" date="2020-11" db="EMBL/GenBank/DDBJ databases">
        <title>Sequencing the genomes of 1000 actinobacteria strains.</title>
        <authorList>
            <person name="Klenk H.-P."/>
        </authorList>
    </citation>
    <scope>NUCLEOTIDE SEQUENCE [LARGE SCALE GENOMIC DNA]</scope>
    <source>
        <strain evidence="1 2">DSM 101692</strain>
    </source>
</reference>
<organism evidence="1 2">
    <name type="scientific">Micromonospora ureilytica</name>
    <dbReference type="NCBI Taxonomy" id="709868"/>
    <lineage>
        <taxon>Bacteria</taxon>
        <taxon>Bacillati</taxon>
        <taxon>Actinomycetota</taxon>
        <taxon>Actinomycetes</taxon>
        <taxon>Micromonosporales</taxon>
        <taxon>Micromonosporaceae</taxon>
        <taxon>Micromonospora</taxon>
    </lineage>
</organism>
<proteinExistence type="predicted"/>
<protein>
    <submittedName>
        <fullName evidence="1">Uncharacterized protein</fullName>
    </submittedName>
</protein>
<keyword evidence="2" id="KW-1185">Reference proteome</keyword>